<keyword evidence="6" id="KW-0560">Oxidoreductase</keyword>
<keyword evidence="10" id="KW-0624">Polysaccharide degradation</keyword>
<organism evidence="14 15">
    <name type="scientific">Periconia macrospinosa</name>
    <dbReference type="NCBI Taxonomy" id="97972"/>
    <lineage>
        <taxon>Eukaryota</taxon>
        <taxon>Fungi</taxon>
        <taxon>Dikarya</taxon>
        <taxon>Ascomycota</taxon>
        <taxon>Pezizomycotina</taxon>
        <taxon>Dothideomycetes</taxon>
        <taxon>Pleosporomycetidae</taxon>
        <taxon>Pleosporales</taxon>
        <taxon>Massarineae</taxon>
        <taxon>Periconiaceae</taxon>
        <taxon>Periconia</taxon>
    </lineage>
</organism>
<dbReference type="GO" id="GO:0030245">
    <property type="term" value="P:cellulose catabolic process"/>
    <property type="evidence" value="ECO:0007669"/>
    <property type="project" value="UniProtKB-UniRule"/>
</dbReference>
<evidence type="ECO:0000256" key="10">
    <source>
        <dbReference type="RuleBase" id="RU368122"/>
    </source>
</evidence>
<sequence length="335" mass="34361">MKASFAAIAVVAQVASAHYSFDTVVGNGRSYQYVRDLTRPTKYNPIKYSTNPTADIRDNSFVDKGTDIVCNQGAFSAAGKTEVLEVKAGDKVTLKVAVGAKMEHPGPSLVYMSKAPSSVKTYDGSGEWFKIFEDAVCSTSGDFTKGAWCSYGKDSIGATIPKDTPDGEYLFRVEHIGVHRSHVNQPEHYVGCAQIKVTGGGSGTPGPTVKFPGAYKSTDDYANFSIYNGFKAFKIPGPAVWTGGSSGGGAAVADEETTPAPAAPSASAPAASAPAASAPAASAAPPAAAPAAPSQAPDAGCAALYGQCGGKNFKGAVCCSAGACKAFNPYYSQCL</sequence>
<comment type="subcellular location">
    <subcellularLocation>
        <location evidence="2 10">Secreted</location>
    </subcellularLocation>
</comment>
<keyword evidence="8" id="KW-0503">Monooxygenase</keyword>
<dbReference type="OrthoDB" id="3496539at2759"/>
<evidence type="ECO:0000256" key="1">
    <source>
        <dbReference type="ARBA" id="ARBA00001973"/>
    </source>
</evidence>
<feature type="region of interest" description="Disordered" evidence="11">
    <location>
        <begin position="244"/>
        <end position="269"/>
    </location>
</feature>
<evidence type="ECO:0000259" key="13">
    <source>
        <dbReference type="PROSITE" id="PS51164"/>
    </source>
</evidence>
<evidence type="ECO:0000256" key="2">
    <source>
        <dbReference type="ARBA" id="ARBA00004613"/>
    </source>
</evidence>
<evidence type="ECO:0000256" key="6">
    <source>
        <dbReference type="ARBA" id="ARBA00023002"/>
    </source>
</evidence>
<dbReference type="InterPro" id="IPR000254">
    <property type="entry name" value="CBD"/>
</dbReference>
<dbReference type="PROSITE" id="PS00562">
    <property type="entry name" value="CBM1_1"/>
    <property type="match status" value="1"/>
</dbReference>
<dbReference type="AlphaFoldDB" id="A0A2V1D630"/>
<dbReference type="Gene3D" id="2.70.50.70">
    <property type="match status" value="1"/>
</dbReference>
<feature type="chain" id="PRO_5015960749" description="AA9 family lytic polysaccharide monooxygenase" evidence="12">
    <location>
        <begin position="18"/>
        <end position="335"/>
    </location>
</feature>
<feature type="signal peptide" evidence="12">
    <location>
        <begin position="1"/>
        <end position="17"/>
    </location>
</feature>
<evidence type="ECO:0000256" key="5">
    <source>
        <dbReference type="ARBA" id="ARBA00022729"/>
    </source>
</evidence>
<dbReference type="Pfam" id="PF00734">
    <property type="entry name" value="CBM_1"/>
    <property type="match status" value="1"/>
</dbReference>
<dbReference type="GO" id="GO:0046872">
    <property type="term" value="F:metal ion binding"/>
    <property type="evidence" value="ECO:0007669"/>
    <property type="project" value="UniProtKB-KW"/>
</dbReference>
<dbReference type="PANTHER" id="PTHR33353:SF2">
    <property type="entry name" value="ENDO-BETA-1,4-GLUCANASE D"/>
    <property type="match status" value="1"/>
</dbReference>
<dbReference type="EC" id="1.14.99.56" evidence="10"/>
<dbReference type="GO" id="GO:0005576">
    <property type="term" value="C:extracellular region"/>
    <property type="evidence" value="ECO:0007669"/>
    <property type="project" value="UniProtKB-SubCell"/>
</dbReference>
<dbReference type="PANTHER" id="PTHR33353">
    <property type="entry name" value="PUTATIVE (AFU_ORTHOLOGUE AFUA_1G12560)-RELATED"/>
    <property type="match status" value="1"/>
</dbReference>
<comment type="domain">
    <text evidence="10">Has a modular structure: an endo-beta-1,4-glucanase catalytic module at the N-terminus, a linker rich in serines and threonines, and a C-terminal carbohydrate-binding module (CBM).</text>
</comment>
<dbReference type="SMART" id="SM00236">
    <property type="entry name" value="fCBD"/>
    <property type="match status" value="1"/>
</dbReference>
<dbReference type="STRING" id="97972.A0A2V1D630"/>
<reference evidence="14 15" key="1">
    <citation type="journal article" date="2018" name="Sci. Rep.">
        <title>Comparative genomics provides insights into the lifestyle and reveals functional heterogeneity of dark septate endophytic fungi.</title>
        <authorList>
            <person name="Knapp D.G."/>
            <person name="Nemeth J.B."/>
            <person name="Barry K."/>
            <person name="Hainaut M."/>
            <person name="Henrissat B."/>
            <person name="Johnson J."/>
            <person name="Kuo A."/>
            <person name="Lim J.H.P."/>
            <person name="Lipzen A."/>
            <person name="Nolan M."/>
            <person name="Ohm R.A."/>
            <person name="Tamas L."/>
            <person name="Grigoriev I.V."/>
            <person name="Spatafora J.W."/>
            <person name="Nagy L.G."/>
            <person name="Kovacs G.M."/>
        </authorList>
    </citation>
    <scope>NUCLEOTIDE SEQUENCE [LARGE SCALE GENOMIC DNA]</scope>
    <source>
        <strain evidence="14 15">DSE2036</strain>
    </source>
</reference>
<proteinExistence type="predicted"/>
<dbReference type="Pfam" id="PF03443">
    <property type="entry name" value="AA9"/>
    <property type="match status" value="1"/>
</dbReference>
<dbReference type="EMBL" id="KZ805582">
    <property type="protein sequence ID" value="PVH93550.1"/>
    <property type="molecule type" value="Genomic_DNA"/>
</dbReference>
<dbReference type="CDD" id="cd21175">
    <property type="entry name" value="LPMO_AA9"/>
    <property type="match status" value="1"/>
</dbReference>
<evidence type="ECO:0000256" key="11">
    <source>
        <dbReference type="SAM" id="MobiDB-lite"/>
    </source>
</evidence>
<dbReference type="Proteomes" id="UP000244855">
    <property type="component" value="Unassembled WGS sequence"/>
</dbReference>
<name>A0A2V1D630_9PLEO</name>
<evidence type="ECO:0000256" key="9">
    <source>
        <dbReference type="ARBA" id="ARBA00023157"/>
    </source>
</evidence>
<dbReference type="SUPFAM" id="SSF57180">
    <property type="entry name" value="Cellulose-binding domain"/>
    <property type="match status" value="1"/>
</dbReference>
<keyword evidence="10" id="KW-0136">Cellulose degradation</keyword>
<feature type="compositionally biased region" description="Low complexity" evidence="11">
    <location>
        <begin position="259"/>
        <end position="269"/>
    </location>
</feature>
<keyword evidence="7" id="KW-0186">Copper</keyword>
<comment type="function">
    <text evidence="10">Lytic polysaccharide monooxygenase (LMPO) that depolymerizes crystalline and amorphous polysaccharides via the oxidation of scissile alpha- or beta-(1-4)-glycosidic bonds, yielding C1 and/or C4 oxidation products. Catalysis by LPMOs requires the reduction of the active-site copper from Cu(II) to Cu(I) by a reducing agent and H(2)O(2) or O(2) as a cosubstrate.</text>
</comment>
<keyword evidence="15" id="KW-1185">Reference proteome</keyword>
<dbReference type="GO" id="GO:0004497">
    <property type="term" value="F:monooxygenase activity"/>
    <property type="evidence" value="ECO:0007669"/>
    <property type="project" value="UniProtKB-KW"/>
</dbReference>
<keyword evidence="9 10" id="KW-1015">Disulfide bond</keyword>
<keyword evidence="5 12" id="KW-0732">Signal</keyword>
<evidence type="ECO:0000256" key="4">
    <source>
        <dbReference type="ARBA" id="ARBA00022723"/>
    </source>
</evidence>
<dbReference type="GO" id="GO:0008810">
    <property type="term" value="F:cellulase activity"/>
    <property type="evidence" value="ECO:0007669"/>
    <property type="project" value="UniProtKB-UniRule"/>
</dbReference>
<comment type="catalytic activity">
    <reaction evidence="10">
        <text>[(1-&gt;4)-beta-D-glucosyl]n+m + reduced acceptor + O2 = 4-dehydro-beta-D-glucosyl-[(1-&gt;4)-beta-D-glucosyl]n-1 + [(1-&gt;4)-beta-D-glucosyl]m + acceptor + H2O.</text>
        <dbReference type="EC" id="1.14.99.56"/>
    </reaction>
</comment>
<dbReference type="GO" id="GO:0030248">
    <property type="term" value="F:cellulose binding"/>
    <property type="evidence" value="ECO:0007669"/>
    <property type="project" value="UniProtKB-UniRule"/>
</dbReference>
<keyword evidence="3 10" id="KW-0964">Secreted</keyword>
<dbReference type="InterPro" id="IPR035971">
    <property type="entry name" value="CBD_sf"/>
</dbReference>
<keyword evidence="4" id="KW-0479">Metal-binding</keyword>
<feature type="domain" description="CBM1" evidence="13">
    <location>
        <begin position="300"/>
        <end position="335"/>
    </location>
</feature>
<gene>
    <name evidence="14" type="ORF">DM02DRAFT_221640</name>
</gene>
<evidence type="ECO:0000313" key="14">
    <source>
        <dbReference type="EMBL" id="PVH93550.1"/>
    </source>
</evidence>
<dbReference type="PROSITE" id="PS51164">
    <property type="entry name" value="CBM1_2"/>
    <property type="match status" value="1"/>
</dbReference>
<protein>
    <recommendedName>
        <fullName evidence="10">AA9 family lytic polysaccharide monooxygenase</fullName>
        <ecNumber evidence="10">1.14.99.56</ecNumber>
    </recommendedName>
    <alternativeName>
        <fullName evidence="10">Endo-beta-1,4-glucanase</fullName>
    </alternativeName>
    <alternativeName>
        <fullName evidence="10">Glycosyl hydrolase 61 family protein</fullName>
    </alternativeName>
</protein>
<evidence type="ECO:0000313" key="15">
    <source>
        <dbReference type="Proteomes" id="UP000244855"/>
    </source>
</evidence>
<comment type="cofactor">
    <cofactor evidence="1">
        <name>Cu(2+)</name>
        <dbReference type="ChEBI" id="CHEBI:29036"/>
    </cofactor>
</comment>
<dbReference type="InterPro" id="IPR049892">
    <property type="entry name" value="AA9"/>
</dbReference>
<evidence type="ECO:0000256" key="3">
    <source>
        <dbReference type="ARBA" id="ARBA00022525"/>
    </source>
</evidence>
<accession>A0A2V1D630</accession>
<evidence type="ECO:0000256" key="7">
    <source>
        <dbReference type="ARBA" id="ARBA00023008"/>
    </source>
</evidence>
<evidence type="ECO:0000256" key="8">
    <source>
        <dbReference type="ARBA" id="ARBA00023033"/>
    </source>
</evidence>
<evidence type="ECO:0000256" key="12">
    <source>
        <dbReference type="SAM" id="SignalP"/>
    </source>
</evidence>
<keyword evidence="10" id="KW-0119">Carbohydrate metabolism</keyword>
<dbReference type="InterPro" id="IPR005103">
    <property type="entry name" value="AA9_LPMO"/>
</dbReference>